<name>A0ACB7T5P7_HYAAI</name>
<dbReference type="Proteomes" id="UP000821845">
    <property type="component" value="Chromosome 10"/>
</dbReference>
<gene>
    <name evidence="1" type="ORF">HPB50_002070</name>
</gene>
<evidence type="ECO:0000313" key="2">
    <source>
        <dbReference type="Proteomes" id="UP000821845"/>
    </source>
</evidence>
<reference evidence="1" key="1">
    <citation type="submission" date="2020-05" db="EMBL/GenBank/DDBJ databases">
        <title>Large-scale comparative analyses of tick genomes elucidate their genetic diversity and vector capacities.</title>
        <authorList>
            <person name="Jia N."/>
            <person name="Wang J."/>
            <person name="Shi W."/>
            <person name="Du L."/>
            <person name="Sun Y."/>
            <person name="Zhan W."/>
            <person name="Jiang J."/>
            <person name="Wang Q."/>
            <person name="Zhang B."/>
            <person name="Ji P."/>
            <person name="Sakyi L.B."/>
            <person name="Cui X."/>
            <person name="Yuan T."/>
            <person name="Jiang B."/>
            <person name="Yang W."/>
            <person name="Lam T.T.-Y."/>
            <person name="Chang Q."/>
            <person name="Ding S."/>
            <person name="Wang X."/>
            <person name="Zhu J."/>
            <person name="Ruan X."/>
            <person name="Zhao L."/>
            <person name="Wei J."/>
            <person name="Que T."/>
            <person name="Du C."/>
            <person name="Cheng J."/>
            <person name="Dai P."/>
            <person name="Han X."/>
            <person name="Huang E."/>
            <person name="Gao Y."/>
            <person name="Liu J."/>
            <person name="Shao H."/>
            <person name="Ye R."/>
            <person name="Li L."/>
            <person name="Wei W."/>
            <person name="Wang X."/>
            <person name="Wang C."/>
            <person name="Yang T."/>
            <person name="Huo Q."/>
            <person name="Li W."/>
            <person name="Guo W."/>
            <person name="Chen H."/>
            <person name="Zhou L."/>
            <person name="Ni X."/>
            <person name="Tian J."/>
            <person name="Zhou Y."/>
            <person name="Sheng Y."/>
            <person name="Liu T."/>
            <person name="Pan Y."/>
            <person name="Xia L."/>
            <person name="Li J."/>
            <person name="Zhao F."/>
            <person name="Cao W."/>
        </authorList>
    </citation>
    <scope>NUCLEOTIDE SEQUENCE</scope>
    <source>
        <strain evidence="1">Hyas-2018</strain>
    </source>
</reference>
<comment type="caution">
    <text evidence="1">The sequence shown here is derived from an EMBL/GenBank/DDBJ whole genome shotgun (WGS) entry which is preliminary data.</text>
</comment>
<dbReference type="EMBL" id="CM023490">
    <property type="protein sequence ID" value="KAH6942250.1"/>
    <property type="molecule type" value="Genomic_DNA"/>
</dbReference>
<protein>
    <submittedName>
        <fullName evidence="1">Uncharacterized protein</fullName>
    </submittedName>
</protein>
<evidence type="ECO:0000313" key="1">
    <source>
        <dbReference type="EMBL" id="KAH6942250.1"/>
    </source>
</evidence>
<organism evidence="1 2">
    <name type="scientific">Hyalomma asiaticum</name>
    <name type="common">Tick</name>
    <dbReference type="NCBI Taxonomy" id="266040"/>
    <lineage>
        <taxon>Eukaryota</taxon>
        <taxon>Metazoa</taxon>
        <taxon>Ecdysozoa</taxon>
        <taxon>Arthropoda</taxon>
        <taxon>Chelicerata</taxon>
        <taxon>Arachnida</taxon>
        <taxon>Acari</taxon>
        <taxon>Parasitiformes</taxon>
        <taxon>Ixodida</taxon>
        <taxon>Ixodoidea</taxon>
        <taxon>Ixodidae</taxon>
        <taxon>Hyalomminae</taxon>
        <taxon>Hyalomma</taxon>
    </lineage>
</organism>
<sequence>MNFDTAGFARFDNHSVHFADEILSKTRFQGTLTEDDQVLEVGCGTGHFARRFLLTRSKPCRRIVATDFDPAMIDFAREHYSHEDIAYEILDIVTSNLTPFLERHGTFDRVLCFCVFHMIQDQRAAYANVAKLLKDHGECLVVAFSSLDTMDVWRDVYKTPKWKGRIPDPQRVFNTSINYNRVKSASQVEAEVRDALRETGLHCLSCEVRDSSWKFDSMETLLDKHMSILPFKAIVPIEEWADFRDLWEELLYRQLSPTQGRPVALKFTYYVVHARRSMD</sequence>
<keyword evidence="2" id="KW-1185">Reference proteome</keyword>
<accession>A0ACB7T5P7</accession>
<proteinExistence type="predicted"/>